<dbReference type="InterPro" id="IPR028389">
    <property type="entry name" value="POT1"/>
</dbReference>
<comment type="similarity">
    <text evidence="3">Belongs to the telombin family.</text>
</comment>
<keyword evidence="8" id="KW-0539">Nucleus</keyword>
<reference evidence="11" key="1">
    <citation type="journal article" date="2017" name="Mycologia">
        <title>Fusarium algeriense, sp. nov., a novel toxigenic crown rot pathogen of durum wheat from Algeria is nested in the Fusarium burgessii species complex.</title>
        <authorList>
            <person name="Laraba I."/>
            <person name="Keddad A."/>
            <person name="Boureghda H."/>
            <person name="Abdallah N."/>
            <person name="Vaughan M.M."/>
            <person name="Proctor R.H."/>
            <person name="Busman M."/>
            <person name="O'Donnell K."/>
        </authorList>
    </citation>
    <scope>NUCLEOTIDE SEQUENCE</scope>
    <source>
        <strain evidence="11">NRRL 25174</strain>
    </source>
</reference>
<feature type="compositionally biased region" description="Basic residues" evidence="9">
    <location>
        <begin position="386"/>
        <end position="395"/>
    </location>
</feature>
<gene>
    <name evidence="11" type="ORF">FBEOM_7912</name>
</gene>
<evidence type="ECO:0000256" key="3">
    <source>
        <dbReference type="ARBA" id="ARBA00008442"/>
    </source>
</evidence>
<dbReference type="Pfam" id="PF16686">
    <property type="entry name" value="POT1PC"/>
    <property type="match status" value="1"/>
</dbReference>
<evidence type="ECO:0000256" key="6">
    <source>
        <dbReference type="ARBA" id="ARBA00022895"/>
    </source>
</evidence>
<feature type="compositionally biased region" description="Polar residues" evidence="9">
    <location>
        <begin position="613"/>
        <end position="623"/>
    </location>
</feature>
<feature type="domain" description="Telomeric single stranded DNA binding POT1/Cdc13" evidence="10">
    <location>
        <begin position="13"/>
        <end position="157"/>
    </location>
</feature>
<dbReference type="GO" id="GO:0000783">
    <property type="term" value="C:nuclear telomere cap complex"/>
    <property type="evidence" value="ECO:0007669"/>
    <property type="project" value="TreeGrafter"/>
</dbReference>
<feature type="region of interest" description="Disordered" evidence="9">
    <location>
        <begin position="486"/>
        <end position="515"/>
    </location>
</feature>
<dbReference type="PANTHER" id="PTHR14513">
    <property type="entry name" value="PROTECTION OF TELOMERES 1"/>
    <property type="match status" value="1"/>
</dbReference>
<comment type="subcellular location">
    <subcellularLocation>
        <location evidence="2">Chromosome</location>
        <location evidence="2">Telomere</location>
    </subcellularLocation>
    <subcellularLocation>
        <location evidence="1">Nucleus</location>
    </subcellularLocation>
</comment>
<evidence type="ECO:0000256" key="4">
    <source>
        <dbReference type="ARBA" id="ARBA00015253"/>
    </source>
</evidence>
<evidence type="ECO:0000259" key="10">
    <source>
        <dbReference type="SMART" id="SM00976"/>
    </source>
</evidence>
<reference evidence="11" key="2">
    <citation type="submission" date="2020-02" db="EMBL/GenBank/DDBJ databases">
        <title>Identification and distribution of gene clusters putatively required for synthesis of sphingolipid metabolism inhibitors in phylogenetically diverse species of the filamentous fungus Fusarium.</title>
        <authorList>
            <person name="Kim H.-S."/>
            <person name="Busman M."/>
            <person name="Brown D.W."/>
            <person name="Divon H."/>
            <person name="Uhlig S."/>
            <person name="Proctor R.H."/>
        </authorList>
    </citation>
    <scope>NUCLEOTIDE SEQUENCE</scope>
    <source>
        <strain evidence="11">NRRL 25174</strain>
    </source>
</reference>
<dbReference type="Pfam" id="PF02765">
    <property type="entry name" value="POT1"/>
    <property type="match status" value="1"/>
</dbReference>
<dbReference type="PANTHER" id="PTHR14513:SF0">
    <property type="entry name" value="PROTECTION OF TELOMERES PROTEIN 1"/>
    <property type="match status" value="1"/>
</dbReference>
<dbReference type="InterPro" id="IPR032042">
    <property type="entry name" value="POT1PC"/>
</dbReference>
<evidence type="ECO:0000256" key="9">
    <source>
        <dbReference type="SAM" id="MobiDB-lite"/>
    </source>
</evidence>
<dbReference type="SUPFAM" id="SSF50249">
    <property type="entry name" value="Nucleic acid-binding proteins"/>
    <property type="match status" value="2"/>
</dbReference>
<evidence type="ECO:0000313" key="12">
    <source>
        <dbReference type="Proteomes" id="UP000730481"/>
    </source>
</evidence>
<dbReference type="GO" id="GO:0010521">
    <property type="term" value="F:telomerase inhibitor activity"/>
    <property type="evidence" value="ECO:0007669"/>
    <property type="project" value="TreeGrafter"/>
</dbReference>
<dbReference type="GO" id="GO:0098505">
    <property type="term" value="F:G-rich strand telomeric DNA binding"/>
    <property type="evidence" value="ECO:0007669"/>
    <property type="project" value="TreeGrafter"/>
</dbReference>
<dbReference type="GO" id="GO:0032210">
    <property type="term" value="P:regulation of telomere maintenance via telomerase"/>
    <property type="evidence" value="ECO:0007669"/>
    <property type="project" value="TreeGrafter"/>
</dbReference>
<dbReference type="EMBL" id="PVQB02000361">
    <property type="protein sequence ID" value="KAF4338171.1"/>
    <property type="molecule type" value="Genomic_DNA"/>
</dbReference>
<evidence type="ECO:0000256" key="1">
    <source>
        <dbReference type="ARBA" id="ARBA00004123"/>
    </source>
</evidence>
<dbReference type="SMART" id="SM00976">
    <property type="entry name" value="Telo_bind"/>
    <property type="match status" value="1"/>
</dbReference>
<name>A0A9P5DUY9_9HYPO</name>
<accession>A0A9P5DUY9</accession>
<proteinExistence type="inferred from homology"/>
<organism evidence="11 12">
    <name type="scientific">Fusarium beomiforme</name>
    <dbReference type="NCBI Taxonomy" id="44412"/>
    <lineage>
        <taxon>Eukaryota</taxon>
        <taxon>Fungi</taxon>
        <taxon>Dikarya</taxon>
        <taxon>Ascomycota</taxon>
        <taxon>Pezizomycotina</taxon>
        <taxon>Sordariomycetes</taxon>
        <taxon>Hypocreomycetidae</taxon>
        <taxon>Hypocreales</taxon>
        <taxon>Nectriaceae</taxon>
        <taxon>Fusarium</taxon>
        <taxon>Fusarium burgessii species complex</taxon>
    </lineage>
</organism>
<keyword evidence="6" id="KW-0779">Telomere</keyword>
<dbReference type="GO" id="GO:0016233">
    <property type="term" value="P:telomere capping"/>
    <property type="evidence" value="ECO:0007669"/>
    <property type="project" value="TreeGrafter"/>
</dbReference>
<feature type="compositionally biased region" description="Basic and acidic residues" evidence="9">
    <location>
        <begin position="354"/>
        <end position="363"/>
    </location>
</feature>
<evidence type="ECO:0000256" key="5">
    <source>
        <dbReference type="ARBA" id="ARBA00022454"/>
    </source>
</evidence>
<feature type="region of interest" description="Disordered" evidence="9">
    <location>
        <begin position="595"/>
        <end position="623"/>
    </location>
</feature>
<keyword evidence="5" id="KW-0158">Chromosome</keyword>
<protein>
    <recommendedName>
        <fullName evidence="4">Protection of telomeres protein 1</fullName>
    </recommendedName>
</protein>
<dbReference type="Gene3D" id="2.40.50.140">
    <property type="entry name" value="Nucleic acid-binding proteins"/>
    <property type="match status" value="2"/>
</dbReference>
<dbReference type="OrthoDB" id="2186770at2759"/>
<dbReference type="FunFam" id="2.40.50.140:FF:000303">
    <property type="entry name" value="Protection of telomeres protein 1"/>
    <property type="match status" value="1"/>
</dbReference>
<evidence type="ECO:0000313" key="11">
    <source>
        <dbReference type="EMBL" id="KAF4338171.1"/>
    </source>
</evidence>
<evidence type="ECO:0000256" key="2">
    <source>
        <dbReference type="ARBA" id="ARBA00004574"/>
    </source>
</evidence>
<keyword evidence="7" id="KW-0238">DNA-binding</keyword>
<evidence type="ECO:0000256" key="7">
    <source>
        <dbReference type="ARBA" id="ARBA00023125"/>
    </source>
</evidence>
<comment type="caution">
    <text evidence="11">The sequence shown here is derived from an EMBL/GenBank/DDBJ whole genome shotgun (WGS) entry which is preliminary data.</text>
</comment>
<feature type="region of interest" description="Disordered" evidence="9">
    <location>
        <begin position="354"/>
        <end position="419"/>
    </location>
</feature>
<keyword evidence="12" id="KW-1185">Reference proteome</keyword>
<dbReference type="AlphaFoldDB" id="A0A9P5DUY9"/>
<evidence type="ECO:0000256" key="8">
    <source>
        <dbReference type="ARBA" id="ARBA00023242"/>
    </source>
</evidence>
<feature type="compositionally biased region" description="Acidic residues" evidence="9">
    <location>
        <begin position="487"/>
        <end position="508"/>
    </location>
</feature>
<dbReference type="InterPro" id="IPR011564">
    <property type="entry name" value="Telomer_end-bd_POT1/Cdc13"/>
</dbReference>
<dbReference type="Proteomes" id="UP000730481">
    <property type="component" value="Unassembled WGS sequence"/>
</dbReference>
<sequence>MPQPSPVPTLPGYVTIRDVLDGKVPRGALVNVFGIVCDFRDAIQTKKDDWKCQVRLFDSSIDDDHSIALSIFRPKENLPHPGSGDVMLIRQARVQLYESSFSLLNHFSTKISLYKACKIPKVPGEASCALCPPSSPKDTPPGAKENAFVSAVYHTTDKSRLPSEEEFETMVAASVNVKSKFMLLQDVQEGCFCDIVAQLVRPPHDGGDKITLWVSDYTENSAFHNFSISLAAPSIGRDGDPFGYTDKYTAAANTSNWPGPYGKRCIQITCWEPHATAIRDHQMGALTWVLVKNLQIKLGHSGANLEGFLREDRDSYGIKVGIHTLDSNPDAENFDPRAKEALQRKREYDRLRKGQLKEIKEAGKVGQKRKHGIESTAEPKKENAKARRKELRSKSKVNQQGDDRNPTEQGAVPTADLNTRVKCENADKPASLIAEIKRLVQHETTIEDGALKLPLPFVNLNYRANVRIVDFLPSNIADFAYPKKESEYDDLSDDGEESLSNSETEDEKEQPNQRRLDDFSKVRNWEWRFFLELEDATVPGKQEKQRLWVAVDNQSAQLLVGLDACNLRQDKQALGILRDKMFTLWGNLEERKVAAQEAARKGNPPVDSDDEGQQQPEIKQSGKTQLTNRAFPCCVKQYGIKVAEVDPSKANAGNGKRWQRMYQLFGARIVGG</sequence>
<dbReference type="InterPro" id="IPR012340">
    <property type="entry name" value="NA-bd_OB-fold"/>
</dbReference>